<feature type="compositionally biased region" description="Acidic residues" evidence="1">
    <location>
        <begin position="477"/>
        <end position="505"/>
    </location>
</feature>
<dbReference type="RefSeq" id="WP_149472700.1">
    <property type="nucleotide sequence ID" value="NZ_JAGGMB010000010.1"/>
</dbReference>
<dbReference type="Gene3D" id="3.30.10.20">
    <property type="match status" value="3"/>
</dbReference>
<evidence type="ECO:0000259" key="3">
    <source>
        <dbReference type="PROSITE" id="PS51178"/>
    </source>
</evidence>
<keyword evidence="4" id="KW-0418">Kinase</keyword>
<name>A0A9X0YTW2_9BACI</name>
<feature type="domain" description="PASTA" evidence="3">
    <location>
        <begin position="264"/>
        <end position="330"/>
    </location>
</feature>
<keyword evidence="2" id="KW-0812">Transmembrane</keyword>
<keyword evidence="2" id="KW-1133">Transmembrane helix</keyword>
<evidence type="ECO:0000256" key="2">
    <source>
        <dbReference type="SAM" id="Phobius"/>
    </source>
</evidence>
<organism evidence="4 5">
    <name type="scientific">Oceanobacillus polygoni</name>
    <dbReference type="NCBI Taxonomy" id="1235259"/>
    <lineage>
        <taxon>Bacteria</taxon>
        <taxon>Bacillati</taxon>
        <taxon>Bacillota</taxon>
        <taxon>Bacilli</taxon>
        <taxon>Bacillales</taxon>
        <taxon>Bacillaceae</taxon>
        <taxon>Oceanobacillus</taxon>
    </lineage>
</organism>
<dbReference type="Pfam" id="PF03793">
    <property type="entry name" value="PASTA"/>
    <property type="match status" value="2"/>
</dbReference>
<dbReference type="SMART" id="SM00740">
    <property type="entry name" value="PASTA"/>
    <property type="match status" value="3"/>
</dbReference>
<feature type="compositionally biased region" description="Basic and acidic residues" evidence="1">
    <location>
        <begin position="16"/>
        <end position="34"/>
    </location>
</feature>
<feature type="domain" description="PASTA" evidence="3">
    <location>
        <begin position="123"/>
        <end position="184"/>
    </location>
</feature>
<reference evidence="4" key="1">
    <citation type="submission" date="2021-03" db="EMBL/GenBank/DDBJ databases">
        <title>Genomic Encyclopedia of Type Strains, Phase IV (KMG-IV): sequencing the most valuable type-strain genomes for metagenomic binning, comparative biology and taxonomic classification.</title>
        <authorList>
            <person name="Goeker M."/>
        </authorList>
    </citation>
    <scope>NUCLEOTIDE SEQUENCE</scope>
    <source>
        <strain evidence="4">DSM 107338</strain>
    </source>
</reference>
<feature type="region of interest" description="Disordered" evidence="1">
    <location>
        <begin position="466"/>
        <end position="505"/>
    </location>
</feature>
<dbReference type="PROSITE" id="PS51178">
    <property type="entry name" value="PASTA"/>
    <property type="match status" value="2"/>
</dbReference>
<keyword evidence="2" id="KW-0472">Membrane</keyword>
<protein>
    <submittedName>
        <fullName evidence="4">Serine/threonine-protein kinase</fullName>
        <ecNumber evidence="4">2.7.11.1</ecNumber>
    </submittedName>
</protein>
<proteinExistence type="predicted"/>
<keyword evidence="4" id="KW-0808">Transferase</keyword>
<feature type="region of interest" description="Disordered" evidence="1">
    <location>
        <begin position="16"/>
        <end position="84"/>
    </location>
</feature>
<gene>
    <name evidence="4" type="ORF">J2Z64_003020</name>
</gene>
<dbReference type="AlphaFoldDB" id="A0A9X0YTW2"/>
<dbReference type="GO" id="GO:0004674">
    <property type="term" value="F:protein serine/threonine kinase activity"/>
    <property type="evidence" value="ECO:0007669"/>
    <property type="project" value="UniProtKB-EC"/>
</dbReference>
<evidence type="ECO:0000313" key="5">
    <source>
        <dbReference type="Proteomes" id="UP001138793"/>
    </source>
</evidence>
<evidence type="ECO:0000256" key="1">
    <source>
        <dbReference type="SAM" id="MobiDB-lite"/>
    </source>
</evidence>
<dbReference type="OrthoDB" id="1641593at2"/>
<evidence type="ECO:0000313" key="4">
    <source>
        <dbReference type="EMBL" id="MBP2078752.1"/>
    </source>
</evidence>
<comment type="caution">
    <text evidence="4">The sequence shown here is derived from an EMBL/GenBank/DDBJ whole genome shotgun (WGS) entry which is preliminary data.</text>
</comment>
<feature type="transmembrane region" description="Helical" evidence="2">
    <location>
        <begin position="98"/>
        <end position="119"/>
    </location>
</feature>
<keyword evidence="5" id="KW-1185">Reference proteome</keyword>
<accession>A0A9X0YTW2</accession>
<dbReference type="EMBL" id="JAGGMB010000010">
    <property type="protein sequence ID" value="MBP2078752.1"/>
    <property type="molecule type" value="Genomic_DNA"/>
</dbReference>
<dbReference type="CDD" id="cd06577">
    <property type="entry name" value="PASTA_pknB"/>
    <property type="match status" value="2"/>
</dbReference>
<sequence length="505" mass="57709">MSDFLSKFNKDKYDDLVNEKEDKEINDKKEKKVEEQEDQEPEQKQEKQSSAAEMEEAVPERNTPLKSDPVSSRSSRREDAEEEVEIDLDYRKKKRLRMWLIISGAVLACMLIFFIYYMLVHVKLEKFVDKPVAEARAWAKENDVEIELTQEYSMEHDANQVISQSVSEGDKIRKGKTLQLTSSLGADPEEVIPLVDFSEMSQTEAESWIEENKAENLQIVTEYNDDIEEGIFIKFTIKDSGIEESEYQRKDSAAVYYSRGKEVFEKNITIPDFTGTTKEEVEKWVETNEIDMTYEEADSDSVEAGNIISQSEAADEKIAKRDKMKVVVSLGKATVVPNFGELTAEEAAINYPDINVTVRQAFHADIAYGKLISQSVETGTKLTEKDDKNVTVTYSQGRPYLHDFRGQLEGDLPRLFYEQYQSKGADINYIAKYVYSPEVKGTVVDMHKFNEFVPMKFTVEVHISNNTSAPPNPPAFFEDESDGPITEGEPDQPLEEEEDIGDYEK</sequence>
<dbReference type="Proteomes" id="UP001138793">
    <property type="component" value="Unassembled WGS sequence"/>
</dbReference>
<dbReference type="InterPro" id="IPR005543">
    <property type="entry name" value="PASTA_dom"/>
</dbReference>
<dbReference type="EC" id="2.7.11.1" evidence="4"/>